<dbReference type="InterPro" id="IPR036388">
    <property type="entry name" value="WH-like_DNA-bd_sf"/>
</dbReference>
<dbReference type="KEGG" id="sub:SUB0904"/>
<feature type="domain" description="SIS" evidence="5">
    <location>
        <begin position="130"/>
        <end position="272"/>
    </location>
</feature>
<keyword evidence="1" id="KW-0805">Transcription regulation</keyword>
<dbReference type="CDD" id="cd05013">
    <property type="entry name" value="SIS_RpiR"/>
    <property type="match status" value="1"/>
</dbReference>
<evidence type="ECO:0000313" key="6">
    <source>
        <dbReference type="EMBL" id="CAR42013.1"/>
    </source>
</evidence>
<dbReference type="AlphaFoldDB" id="B9DUC4"/>
<dbReference type="PROSITE" id="PS51071">
    <property type="entry name" value="HTH_RPIR"/>
    <property type="match status" value="1"/>
</dbReference>
<dbReference type="Gene3D" id="3.40.50.10490">
    <property type="entry name" value="Glucose-6-phosphate isomerase like protein, domain 1"/>
    <property type="match status" value="1"/>
</dbReference>
<dbReference type="Pfam" id="PF01418">
    <property type="entry name" value="HTH_6"/>
    <property type="match status" value="1"/>
</dbReference>
<dbReference type="InterPro" id="IPR009057">
    <property type="entry name" value="Homeodomain-like_sf"/>
</dbReference>
<evidence type="ECO:0000256" key="1">
    <source>
        <dbReference type="ARBA" id="ARBA00023015"/>
    </source>
</evidence>
<reference evidence="7" key="1">
    <citation type="journal article" date="2009" name="BMC Genomics">
        <title>Evidence for niche adaptation in the genome of the bovine pathogen Streptococcus uberis.</title>
        <authorList>
            <person name="Ward P.N."/>
            <person name="Holden M.T.G."/>
            <person name="Leigh J.A."/>
            <person name="Lennard N."/>
            <person name="Bignell A."/>
            <person name="Barron A."/>
            <person name="Clark L."/>
            <person name="Quail M.A."/>
            <person name="Woodward J."/>
            <person name="Barrell B.G."/>
            <person name="Egan S.A."/>
            <person name="Field T.R."/>
            <person name="Maskell D."/>
            <person name="Kehoe M."/>
            <person name="Dowson C.G."/>
            <person name="Chanter N."/>
            <person name="Whatmore A.M."/>
            <person name="Bentley S.D."/>
            <person name="Parkhill J."/>
        </authorList>
    </citation>
    <scope>NUCLEOTIDE SEQUENCE [LARGE SCALE GENOMIC DNA]</scope>
    <source>
        <strain evidence="7">ATCC BAA-854 / 0140J</strain>
    </source>
</reference>
<dbReference type="SUPFAM" id="SSF53697">
    <property type="entry name" value="SIS domain"/>
    <property type="match status" value="1"/>
</dbReference>
<organism evidence="6 7">
    <name type="scientific">Streptococcus uberis (strain ATCC BAA-854 / 0140J)</name>
    <dbReference type="NCBI Taxonomy" id="218495"/>
    <lineage>
        <taxon>Bacteria</taxon>
        <taxon>Bacillati</taxon>
        <taxon>Bacillota</taxon>
        <taxon>Bacilli</taxon>
        <taxon>Lactobacillales</taxon>
        <taxon>Streptococcaceae</taxon>
        <taxon>Streptococcus</taxon>
    </lineage>
</organism>
<dbReference type="InterPro" id="IPR046348">
    <property type="entry name" value="SIS_dom_sf"/>
</dbReference>
<feature type="domain" description="HTH rpiR-type" evidence="4">
    <location>
        <begin position="5"/>
        <end position="81"/>
    </location>
</feature>
<dbReference type="PANTHER" id="PTHR30514:SF10">
    <property type="entry name" value="MURR_RPIR FAMILY TRANSCRIPTIONAL REGULATOR"/>
    <property type="match status" value="1"/>
</dbReference>
<dbReference type="InterPro" id="IPR035472">
    <property type="entry name" value="RpiR-like_SIS"/>
</dbReference>
<dbReference type="eggNOG" id="COG1737">
    <property type="taxonomic scope" value="Bacteria"/>
</dbReference>
<protein>
    <submittedName>
        <fullName evidence="6">RpiR-family regulatory protein</fullName>
    </submittedName>
</protein>
<dbReference type="HOGENOM" id="CLU_055769_2_1_9"/>
<dbReference type="InterPro" id="IPR001347">
    <property type="entry name" value="SIS_dom"/>
</dbReference>
<sequence>MKEVPIMLEDIQLLAQQKQSSKATIAETILEHLDSIEQLSLEDIARLSFTSKSSVVRFAQSLGFKGWVDFLPALLSERIYADAHYSNIDHSLPFNQDDSIKAIIQKIATIEKESIQDTADQLSQEELEKASQQLAKAKRIVVFGLSPNDYLAHLFKRKMLTLGKNIEIAHSSEFGLTAASLSQDDIAILISYSGISEKNDTLRHLPLLEKNKVFRIGLSSQNGHYLKEHSNAFFQICTREDKHKKIGNFSTEESILFILNTLYAVYFKADYMKNYIRKLNLSQALENDR</sequence>
<gene>
    <name evidence="6" type="ordered locus">SUB0904</name>
</gene>
<dbReference type="GO" id="GO:1901135">
    <property type="term" value="P:carbohydrate derivative metabolic process"/>
    <property type="evidence" value="ECO:0007669"/>
    <property type="project" value="InterPro"/>
</dbReference>
<dbReference type="Gene3D" id="1.10.10.10">
    <property type="entry name" value="Winged helix-like DNA-binding domain superfamily/Winged helix DNA-binding domain"/>
    <property type="match status" value="1"/>
</dbReference>
<dbReference type="EMBL" id="AM946015">
    <property type="protein sequence ID" value="CAR42013.1"/>
    <property type="molecule type" value="Genomic_DNA"/>
</dbReference>
<keyword evidence="3" id="KW-0804">Transcription</keyword>
<dbReference type="InterPro" id="IPR000281">
    <property type="entry name" value="HTH_RpiR"/>
</dbReference>
<dbReference type="PANTHER" id="PTHR30514">
    <property type="entry name" value="GLUCOKINASE"/>
    <property type="match status" value="1"/>
</dbReference>
<dbReference type="STRING" id="218495.SUB0904"/>
<keyword evidence="7" id="KW-1185">Reference proteome</keyword>
<dbReference type="GO" id="GO:0097367">
    <property type="term" value="F:carbohydrate derivative binding"/>
    <property type="evidence" value="ECO:0007669"/>
    <property type="project" value="InterPro"/>
</dbReference>
<accession>B9DUC4</accession>
<name>B9DUC4_STRU0</name>
<dbReference type="SUPFAM" id="SSF46689">
    <property type="entry name" value="Homeodomain-like"/>
    <property type="match status" value="1"/>
</dbReference>
<dbReference type="Proteomes" id="UP000000449">
    <property type="component" value="Chromosome"/>
</dbReference>
<dbReference type="GO" id="GO:0003700">
    <property type="term" value="F:DNA-binding transcription factor activity"/>
    <property type="evidence" value="ECO:0007669"/>
    <property type="project" value="InterPro"/>
</dbReference>
<evidence type="ECO:0000313" key="7">
    <source>
        <dbReference type="Proteomes" id="UP000000449"/>
    </source>
</evidence>
<dbReference type="InterPro" id="IPR047640">
    <property type="entry name" value="RpiR-like"/>
</dbReference>
<evidence type="ECO:0000259" key="4">
    <source>
        <dbReference type="PROSITE" id="PS51071"/>
    </source>
</evidence>
<evidence type="ECO:0000256" key="2">
    <source>
        <dbReference type="ARBA" id="ARBA00023125"/>
    </source>
</evidence>
<dbReference type="Pfam" id="PF01380">
    <property type="entry name" value="SIS"/>
    <property type="match status" value="1"/>
</dbReference>
<dbReference type="PROSITE" id="PS51464">
    <property type="entry name" value="SIS"/>
    <property type="match status" value="1"/>
</dbReference>
<evidence type="ECO:0000256" key="3">
    <source>
        <dbReference type="ARBA" id="ARBA00023163"/>
    </source>
</evidence>
<proteinExistence type="predicted"/>
<dbReference type="GO" id="GO:0003677">
    <property type="term" value="F:DNA binding"/>
    <property type="evidence" value="ECO:0007669"/>
    <property type="project" value="UniProtKB-KW"/>
</dbReference>
<keyword evidence="2" id="KW-0238">DNA-binding</keyword>
<evidence type="ECO:0000259" key="5">
    <source>
        <dbReference type="PROSITE" id="PS51464"/>
    </source>
</evidence>